<dbReference type="RefSeq" id="WP_208344286.1">
    <property type="nucleotide sequence ID" value="NZ_CAWQFN010000490.1"/>
</dbReference>
<proteinExistence type="predicted"/>
<dbReference type="EMBL" id="JAALHA020000038">
    <property type="protein sequence ID" value="MDR9900720.1"/>
    <property type="molecule type" value="Genomic_DNA"/>
</dbReference>
<accession>A0AAP5IIN1</accession>
<keyword evidence="3" id="KW-1185">Reference proteome</keyword>
<protein>
    <submittedName>
        <fullName evidence="2">Uncharacterized protein</fullName>
    </submittedName>
</protein>
<organism evidence="2 3">
    <name type="scientific">Aetokthonos hydrillicola Thurmond2011</name>
    <dbReference type="NCBI Taxonomy" id="2712845"/>
    <lineage>
        <taxon>Bacteria</taxon>
        <taxon>Bacillati</taxon>
        <taxon>Cyanobacteriota</taxon>
        <taxon>Cyanophyceae</taxon>
        <taxon>Nostocales</taxon>
        <taxon>Hapalosiphonaceae</taxon>
        <taxon>Aetokthonos</taxon>
    </lineage>
</organism>
<sequence>MSESTFNEAKVSRDEKGRFAPKDAAKQIASKTKRIKNKEKDFDALLEEVFQEQFKLYKEDGSYKHIILNNGKKYDEILKSHGKKAADKAYEDAIRESAKEIVQELKKKAVIEDERTNINKGKNKQLKRELSAFERFYPHLKYQSTLQEFKDKNPDINLLSRLDAEEKLDKQLSHDSIMNRGEKHIRKLDTKLFRAKSEQERLKIMEDYRAGLIKNGMPRQDAVMMVNSKRIESSRLGADNEIIASSATEFYQIARGAGNSTLDTLKAKSFRAYANKQDRVIDVGVFAEPRTVYHEMGHHIEYEDSRIATASREWRDKRATGVEQPLNNLVKDGRYDDDEIAKPGNYINPYVGKVYRDGSTEVISMGIERFHSSQSMLDFYNEDREHFQFIMGVIRRD</sequence>
<name>A0AAP5IIN1_9CYAN</name>
<gene>
    <name evidence="2" type="ORF">G7B40_040240</name>
</gene>
<evidence type="ECO:0000313" key="3">
    <source>
        <dbReference type="Proteomes" id="UP000667802"/>
    </source>
</evidence>
<dbReference type="Proteomes" id="UP000667802">
    <property type="component" value="Unassembled WGS sequence"/>
</dbReference>
<dbReference type="AlphaFoldDB" id="A0AAP5IIN1"/>
<evidence type="ECO:0000256" key="1">
    <source>
        <dbReference type="SAM" id="MobiDB-lite"/>
    </source>
</evidence>
<comment type="caution">
    <text evidence="2">The sequence shown here is derived from an EMBL/GenBank/DDBJ whole genome shotgun (WGS) entry which is preliminary data.</text>
</comment>
<reference evidence="3" key="1">
    <citation type="journal article" date="2021" name="Science">
        <title>Hunting the eagle killer: A cyanobacterial neurotoxin causes vacuolar myelinopathy.</title>
        <authorList>
            <person name="Breinlinger S."/>
            <person name="Phillips T.J."/>
            <person name="Haram B.N."/>
            <person name="Mares J."/>
            <person name="Martinez Yerena J.A."/>
            <person name="Hrouzek P."/>
            <person name="Sobotka R."/>
            <person name="Henderson W.M."/>
            <person name="Schmieder P."/>
            <person name="Williams S.M."/>
            <person name="Lauderdale J.D."/>
            <person name="Wilde H.D."/>
            <person name="Gerrin W."/>
            <person name="Kust A."/>
            <person name="Washington J.W."/>
            <person name="Wagner C."/>
            <person name="Geier B."/>
            <person name="Liebeke M."/>
            <person name="Enke H."/>
            <person name="Niedermeyer T.H.J."/>
            <person name="Wilde S.B."/>
        </authorList>
    </citation>
    <scope>NUCLEOTIDE SEQUENCE [LARGE SCALE GENOMIC DNA]</scope>
    <source>
        <strain evidence="3">Thurmond2011</strain>
    </source>
</reference>
<evidence type="ECO:0000313" key="2">
    <source>
        <dbReference type="EMBL" id="MDR9900720.1"/>
    </source>
</evidence>
<feature type="compositionally biased region" description="Basic and acidic residues" evidence="1">
    <location>
        <begin position="10"/>
        <end position="25"/>
    </location>
</feature>
<feature type="region of interest" description="Disordered" evidence="1">
    <location>
        <begin position="1"/>
        <end position="31"/>
    </location>
</feature>